<dbReference type="Pfam" id="PF01370">
    <property type="entry name" value="Epimerase"/>
    <property type="match status" value="1"/>
</dbReference>
<evidence type="ECO:0000259" key="3">
    <source>
        <dbReference type="Pfam" id="PF01370"/>
    </source>
</evidence>
<dbReference type="InterPro" id="IPR001509">
    <property type="entry name" value="Epimerase_deHydtase"/>
</dbReference>
<keyword evidence="1" id="KW-0560">Oxidoreductase</keyword>
<sequence>MYFYHMILVTGGTGLVGGHLLYRFCESGTPTRAIYRDLKSIDKTRAIFNSYGANKDQLVDEIEWVQGDILEIPSLEEAMDGITQVYHCAAIVDGAPFWQMKKANVTGTSNVINTAQAHQIEKLCYVSSIATLGEPVGQRAINEEDFFNLDAKNSNYAISKYGGEMEVWRATQEGMNVIIVNPGVIIGEGNWESGSGKLFSQTYRKQPFYTDGSSGFVDVRDVTNAMIQLMNSDIVNERFIIVQSSIHYKEILSKISHSLKKKAPKIMVPKWILYLISATMKIGHWIGFNRGLERATVQSLTSHSKYDGLKIKEHVDFNYTPIDKSIQRVSDYYLKTLK</sequence>
<name>A0ABX5EBQ5_NONUL</name>
<dbReference type="SUPFAM" id="SSF51735">
    <property type="entry name" value="NAD(P)-binding Rossmann-fold domains"/>
    <property type="match status" value="1"/>
</dbReference>
<dbReference type="InterPro" id="IPR036291">
    <property type="entry name" value="NAD(P)-bd_dom_sf"/>
</dbReference>
<reference evidence="4 5" key="1">
    <citation type="submission" date="2018-03" db="EMBL/GenBank/DDBJ databases">
        <title>Genomic Encyclopedia of Archaeal and Bacterial Type Strains, Phase II (KMG-II): from individual species to whole genera.</title>
        <authorList>
            <person name="Goeker M."/>
        </authorList>
    </citation>
    <scope>NUCLEOTIDE SEQUENCE [LARGE SCALE GENOMIC DNA]</scope>
    <source>
        <strain evidence="4 5">DSM 22727</strain>
    </source>
</reference>
<organism evidence="4 5">
    <name type="scientific">Nonlabens ulvanivorans</name>
    <name type="common">Persicivirga ulvanivorans</name>
    <dbReference type="NCBI Taxonomy" id="906888"/>
    <lineage>
        <taxon>Bacteria</taxon>
        <taxon>Pseudomonadati</taxon>
        <taxon>Bacteroidota</taxon>
        <taxon>Flavobacteriia</taxon>
        <taxon>Flavobacteriales</taxon>
        <taxon>Flavobacteriaceae</taxon>
        <taxon>Nonlabens</taxon>
    </lineage>
</organism>
<protein>
    <submittedName>
        <fullName evidence="4">Nucleoside-diphosphate-sugar epimerase</fullName>
    </submittedName>
</protein>
<dbReference type="InterPro" id="IPR050425">
    <property type="entry name" value="NAD(P)_dehydrat-like"/>
</dbReference>
<keyword evidence="5" id="KW-1185">Reference proteome</keyword>
<dbReference type="EMBL" id="PVNA01000001">
    <property type="protein sequence ID" value="PRX15604.1"/>
    <property type="molecule type" value="Genomic_DNA"/>
</dbReference>
<dbReference type="Gene3D" id="3.40.50.720">
    <property type="entry name" value="NAD(P)-binding Rossmann-like Domain"/>
    <property type="match status" value="1"/>
</dbReference>
<proteinExistence type="inferred from homology"/>
<evidence type="ECO:0000256" key="1">
    <source>
        <dbReference type="ARBA" id="ARBA00023002"/>
    </source>
</evidence>
<comment type="caution">
    <text evidence="4">The sequence shown here is derived from an EMBL/GenBank/DDBJ whole genome shotgun (WGS) entry which is preliminary data.</text>
</comment>
<evidence type="ECO:0000313" key="5">
    <source>
        <dbReference type="Proteomes" id="UP000239997"/>
    </source>
</evidence>
<dbReference type="Proteomes" id="UP000239997">
    <property type="component" value="Unassembled WGS sequence"/>
</dbReference>
<dbReference type="PANTHER" id="PTHR10366:SF564">
    <property type="entry name" value="STEROL-4-ALPHA-CARBOXYLATE 3-DEHYDROGENASE, DECARBOXYLATING"/>
    <property type="match status" value="1"/>
</dbReference>
<evidence type="ECO:0000313" key="4">
    <source>
        <dbReference type="EMBL" id="PRX15604.1"/>
    </source>
</evidence>
<dbReference type="RefSeq" id="WP_235183342.1">
    <property type="nucleotide sequence ID" value="NZ_JPJI01000032.1"/>
</dbReference>
<evidence type="ECO:0000256" key="2">
    <source>
        <dbReference type="ARBA" id="ARBA00023445"/>
    </source>
</evidence>
<dbReference type="PANTHER" id="PTHR10366">
    <property type="entry name" value="NAD DEPENDENT EPIMERASE/DEHYDRATASE"/>
    <property type="match status" value="1"/>
</dbReference>
<gene>
    <name evidence="4" type="ORF">LY02_00824</name>
</gene>
<comment type="similarity">
    <text evidence="2">Belongs to the NAD(P)-dependent epimerase/dehydratase family. Dihydroflavonol-4-reductase subfamily.</text>
</comment>
<accession>A0ABX5EBQ5</accession>
<feature type="domain" description="NAD-dependent epimerase/dehydratase" evidence="3">
    <location>
        <begin position="7"/>
        <end position="232"/>
    </location>
</feature>